<dbReference type="SMART" id="SM00261">
    <property type="entry name" value="FU"/>
    <property type="match status" value="3"/>
</dbReference>
<dbReference type="PROSITE" id="PS51829">
    <property type="entry name" value="P_HOMO_B"/>
    <property type="match status" value="1"/>
</dbReference>
<dbReference type="PROSITE" id="PS00138">
    <property type="entry name" value="SUBTILASE_SER"/>
    <property type="match status" value="1"/>
</dbReference>
<dbReference type="PROSITE" id="PS51892">
    <property type="entry name" value="SUBTILASE"/>
    <property type="match status" value="1"/>
</dbReference>
<dbReference type="Pfam" id="PF00757">
    <property type="entry name" value="Furin-like"/>
    <property type="match status" value="1"/>
</dbReference>
<keyword evidence="4 9" id="KW-0732">Signal</keyword>
<dbReference type="CDD" id="cd04059">
    <property type="entry name" value="Peptidases_S8_Protein_convertases_Kexins_Furin-like"/>
    <property type="match status" value="1"/>
</dbReference>
<proteinExistence type="inferred from homology"/>
<dbReference type="Pfam" id="PF00082">
    <property type="entry name" value="Peptidase_S8"/>
    <property type="match status" value="1"/>
</dbReference>
<evidence type="ECO:0000313" key="12">
    <source>
        <dbReference type="Proteomes" id="UP001217089"/>
    </source>
</evidence>
<dbReference type="CDD" id="cd00064">
    <property type="entry name" value="FU"/>
    <property type="match status" value="2"/>
</dbReference>
<evidence type="ECO:0000256" key="4">
    <source>
        <dbReference type="ARBA" id="ARBA00022729"/>
    </source>
</evidence>
<evidence type="ECO:0000313" key="11">
    <source>
        <dbReference type="EMBL" id="KAJ8304239.1"/>
    </source>
</evidence>
<keyword evidence="6" id="KW-0720">Serine protease</keyword>
<evidence type="ECO:0000256" key="5">
    <source>
        <dbReference type="ARBA" id="ARBA00022801"/>
    </source>
</evidence>
<keyword evidence="2" id="KW-0645">Protease</keyword>
<dbReference type="SUPFAM" id="SSF57184">
    <property type="entry name" value="Growth factor receptor domain"/>
    <property type="match status" value="1"/>
</dbReference>
<dbReference type="Gene3D" id="2.10.220.10">
    <property type="entry name" value="Hormone Receptor, Insulin-like Growth Factor Receptor 1, Chain A, domain 2"/>
    <property type="match status" value="2"/>
</dbReference>
<dbReference type="PANTHER" id="PTHR42884:SF14">
    <property type="entry name" value="NEUROENDOCRINE CONVERTASE 1"/>
    <property type="match status" value="1"/>
</dbReference>
<accession>A0ABQ9EG16</accession>
<dbReference type="InterPro" id="IPR000209">
    <property type="entry name" value="Peptidase_S8/S53_dom"/>
</dbReference>
<evidence type="ECO:0000256" key="8">
    <source>
        <dbReference type="PROSITE-ProRule" id="PRU01240"/>
    </source>
</evidence>
<comment type="caution">
    <text evidence="11">The sequence shown here is derived from an EMBL/GenBank/DDBJ whole genome shotgun (WGS) entry which is preliminary data.</text>
</comment>
<evidence type="ECO:0000256" key="1">
    <source>
        <dbReference type="ARBA" id="ARBA00005325"/>
    </source>
</evidence>
<dbReference type="Gene3D" id="3.40.50.200">
    <property type="entry name" value="Peptidase S8/S53 domain"/>
    <property type="match status" value="1"/>
</dbReference>
<protein>
    <recommendedName>
        <fullName evidence="10">P/Homo B domain-containing protein</fullName>
    </recommendedName>
</protein>
<dbReference type="InterPro" id="IPR008979">
    <property type="entry name" value="Galactose-bd-like_sf"/>
</dbReference>
<organism evidence="11 12">
    <name type="scientific">Tegillarca granosa</name>
    <name type="common">Malaysian cockle</name>
    <name type="synonym">Anadara granosa</name>
    <dbReference type="NCBI Taxonomy" id="220873"/>
    <lineage>
        <taxon>Eukaryota</taxon>
        <taxon>Metazoa</taxon>
        <taxon>Spiralia</taxon>
        <taxon>Lophotrochozoa</taxon>
        <taxon>Mollusca</taxon>
        <taxon>Bivalvia</taxon>
        <taxon>Autobranchia</taxon>
        <taxon>Pteriomorphia</taxon>
        <taxon>Arcoida</taxon>
        <taxon>Arcoidea</taxon>
        <taxon>Arcidae</taxon>
        <taxon>Tegillarca</taxon>
    </lineage>
</organism>
<dbReference type="SUPFAM" id="SSF49785">
    <property type="entry name" value="Galactose-binding domain-like"/>
    <property type="match status" value="1"/>
</dbReference>
<sequence length="496" mass="54386">WILMQAVMLILMTQIQCQDMILLMKIGVRMLDGDVYDLVEAKSLSFNRSHIDIYSASWGPDDDGRVVDGPGMLAKKAFTEGITMGRGGKGSIFVWASGNGGSASDSCNCDGYTNSIYTLSISSTSEHGTKPWYLEECSSTLATTYSSGAYHEKQVVTVDLHNKCTTSHTGTSASAPLAAGIVALILEAKKLTHSGYSDTVISDSCSNTPNEVNYLEHVQVKIYLSYNIRGHVVLHLTSPSGTKSSLLPKRPNDFSDKGFNGWPFLSVHFWGENPAGSWKLEIEDAGPNLPQNSDANEQKGTLHAWFLVLHGTETQPVNLKTSSTKQPYVTKMTTVRHTVTSSPYAKCHNECLTSCSGPKAEDCFECKHVRMGDYGACVESCPATYKEVQSKCVKCEDSCEYCTIIFGYKLLCGKCKPDFYMLEGEGKCVTECPDGYYSGYFKEKDRCSQCDPGCKVCDGPSKCVKCQQDRNVSLVTGSVKHAMDQVRMVVLLVNHH</sequence>
<evidence type="ECO:0000259" key="10">
    <source>
        <dbReference type="PROSITE" id="PS51829"/>
    </source>
</evidence>
<feature type="non-terminal residue" evidence="11">
    <location>
        <position position="1"/>
    </location>
</feature>
<evidence type="ECO:0000256" key="7">
    <source>
        <dbReference type="ARBA" id="ARBA00022837"/>
    </source>
</evidence>
<dbReference type="PANTHER" id="PTHR42884">
    <property type="entry name" value="PROPROTEIN CONVERTASE SUBTILISIN/KEXIN-RELATED"/>
    <property type="match status" value="1"/>
</dbReference>
<keyword evidence="7" id="KW-0106">Calcium</keyword>
<evidence type="ECO:0000256" key="3">
    <source>
        <dbReference type="ARBA" id="ARBA00022685"/>
    </source>
</evidence>
<name>A0ABQ9EG16_TEGGR</name>
<feature type="chain" id="PRO_5046733453" description="P/Homo B domain-containing protein" evidence="9">
    <location>
        <begin position="18"/>
        <end position="496"/>
    </location>
</feature>
<dbReference type="InterPro" id="IPR009030">
    <property type="entry name" value="Growth_fac_rcpt_cys_sf"/>
</dbReference>
<evidence type="ECO:0000256" key="6">
    <source>
        <dbReference type="ARBA" id="ARBA00022825"/>
    </source>
</evidence>
<feature type="signal peptide" evidence="9">
    <location>
        <begin position="1"/>
        <end position="17"/>
    </location>
</feature>
<keyword evidence="5" id="KW-0378">Hydrolase</keyword>
<gene>
    <name evidence="11" type="ORF">KUTeg_017822</name>
</gene>
<reference evidence="11 12" key="1">
    <citation type="submission" date="2022-12" db="EMBL/GenBank/DDBJ databases">
        <title>Chromosome-level genome of Tegillarca granosa.</title>
        <authorList>
            <person name="Kim J."/>
        </authorList>
    </citation>
    <scope>NUCLEOTIDE SEQUENCE [LARGE SCALE GENOMIC DNA]</scope>
    <source>
        <strain evidence="11">Teg-2019</strain>
        <tissue evidence="11">Adductor muscle</tissue>
    </source>
</reference>
<dbReference type="InterPro" id="IPR034182">
    <property type="entry name" value="Kexin/furin"/>
</dbReference>
<dbReference type="InterPro" id="IPR006212">
    <property type="entry name" value="Furin_repeat"/>
</dbReference>
<evidence type="ECO:0000256" key="9">
    <source>
        <dbReference type="SAM" id="SignalP"/>
    </source>
</evidence>
<dbReference type="EMBL" id="JARBDR010000903">
    <property type="protein sequence ID" value="KAJ8304239.1"/>
    <property type="molecule type" value="Genomic_DNA"/>
</dbReference>
<dbReference type="Pfam" id="PF01483">
    <property type="entry name" value="P_proprotein"/>
    <property type="match status" value="1"/>
</dbReference>
<dbReference type="InterPro" id="IPR023828">
    <property type="entry name" value="Peptidase_S8_Ser-AS"/>
</dbReference>
<keyword evidence="3" id="KW-0165">Cleavage on pair of basic residues</keyword>
<comment type="caution">
    <text evidence="8">Lacks conserved residue(s) required for the propagation of feature annotation.</text>
</comment>
<evidence type="ECO:0000256" key="2">
    <source>
        <dbReference type="ARBA" id="ARBA00022670"/>
    </source>
</evidence>
<dbReference type="InterPro" id="IPR036852">
    <property type="entry name" value="Peptidase_S8/S53_dom_sf"/>
</dbReference>
<comment type="similarity">
    <text evidence="1">Belongs to the peptidase S8 family. Furin subfamily.</text>
</comment>
<feature type="domain" description="P/Homo B" evidence="10">
    <location>
        <begin position="157"/>
        <end position="315"/>
    </location>
</feature>
<dbReference type="Proteomes" id="UP001217089">
    <property type="component" value="Unassembled WGS sequence"/>
</dbReference>
<dbReference type="InterPro" id="IPR002884">
    <property type="entry name" value="P_dom"/>
</dbReference>
<keyword evidence="12" id="KW-1185">Reference proteome</keyword>
<dbReference type="InterPro" id="IPR006211">
    <property type="entry name" value="Furin-like_Cys-rich_dom"/>
</dbReference>
<dbReference type="SUPFAM" id="SSF52743">
    <property type="entry name" value="Subtilisin-like"/>
    <property type="match status" value="1"/>
</dbReference>